<accession>A0A0V1ALT4</accession>
<dbReference type="Pfam" id="PF07727">
    <property type="entry name" value="RVT_2"/>
    <property type="match status" value="1"/>
</dbReference>
<feature type="non-terminal residue" evidence="2">
    <location>
        <position position="195"/>
    </location>
</feature>
<comment type="caution">
    <text evidence="2">The sequence shown here is derived from an EMBL/GenBank/DDBJ whole genome shotgun (WGS) entry which is preliminary data.</text>
</comment>
<dbReference type="AlphaFoldDB" id="A0A0V1ALT4"/>
<reference evidence="2 3" key="1">
    <citation type="submission" date="2015-01" db="EMBL/GenBank/DDBJ databases">
        <title>Evolution of Trichinella species and genotypes.</title>
        <authorList>
            <person name="Korhonen P.K."/>
            <person name="Edoardo P."/>
            <person name="Giuseppe L.R."/>
            <person name="Gasser R.B."/>
        </authorList>
    </citation>
    <scope>NUCLEOTIDE SEQUENCE [LARGE SCALE GENOMIC DNA]</scope>
    <source>
        <strain evidence="2">ISS120</strain>
    </source>
</reference>
<evidence type="ECO:0000259" key="1">
    <source>
        <dbReference type="Pfam" id="PF07727"/>
    </source>
</evidence>
<feature type="domain" description="Reverse transcriptase Ty1/copia-type" evidence="1">
    <location>
        <begin position="5"/>
        <end position="142"/>
    </location>
</feature>
<name>A0A0V1ALT4_TRIBR</name>
<gene>
    <name evidence="2" type="ORF">T03_10030</name>
</gene>
<evidence type="ECO:0000313" key="3">
    <source>
        <dbReference type="Proteomes" id="UP000054653"/>
    </source>
</evidence>
<dbReference type="OrthoDB" id="430476at2759"/>
<proteinExistence type="predicted"/>
<evidence type="ECO:0000313" key="2">
    <source>
        <dbReference type="EMBL" id="KRY25646.1"/>
    </source>
</evidence>
<dbReference type="OMA" id="STAWNEL"/>
<dbReference type="Proteomes" id="UP000054653">
    <property type="component" value="Unassembled WGS sequence"/>
</dbReference>
<protein>
    <submittedName>
        <fullName evidence="2">Retrovirus-related Pol polyprotein from transposon TNT 1-94</fullName>
    </submittedName>
</protein>
<dbReference type="InterPro" id="IPR013103">
    <property type="entry name" value="RVT_2"/>
</dbReference>
<dbReference type="STRING" id="45882.A0A0V1ALT4"/>
<keyword evidence="3" id="KW-1185">Reference proteome</keyword>
<sequence>MELPTGVDDENNKYCRLRKSIYGLKQASRAWYGMLDDTLRSFGLNRLKNEPCIYFLRKNEIFLAVGVYVDDLLSNNESSKNELKMALCERFKMKDLNRAHWCLGIRIVQDVENGTLSIDQEQYIEEMLHRFRMSDCKGVKTSLDPNQILSKAMMLSSDEEIKQMHAVPYREAVGCLVYLSQSCRPDICHAVGIVS</sequence>
<organism evidence="2 3">
    <name type="scientific">Trichinella britovi</name>
    <name type="common">Parasitic roundworm</name>
    <dbReference type="NCBI Taxonomy" id="45882"/>
    <lineage>
        <taxon>Eukaryota</taxon>
        <taxon>Metazoa</taxon>
        <taxon>Ecdysozoa</taxon>
        <taxon>Nematoda</taxon>
        <taxon>Enoplea</taxon>
        <taxon>Dorylaimia</taxon>
        <taxon>Trichinellida</taxon>
        <taxon>Trichinellidae</taxon>
        <taxon>Trichinella</taxon>
    </lineage>
</organism>
<dbReference type="EMBL" id="JYDI01002195">
    <property type="protein sequence ID" value="KRY25646.1"/>
    <property type="molecule type" value="Genomic_DNA"/>
</dbReference>